<gene>
    <name evidence="8" type="ORF">N7515_003578</name>
</gene>
<dbReference type="InterPro" id="IPR052337">
    <property type="entry name" value="SAT4-like"/>
</dbReference>
<reference evidence="8" key="2">
    <citation type="journal article" date="2023" name="IMA Fungus">
        <title>Comparative genomic study of the Penicillium genus elucidates a diverse pangenome and 15 lateral gene transfer events.</title>
        <authorList>
            <person name="Petersen C."/>
            <person name="Sorensen T."/>
            <person name="Nielsen M.R."/>
            <person name="Sondergaard T.E."/>
            <person name="Sorensen J.L."/>
            <person name="Fitzpatrick D.A."/>
            <person name="Frisvad J.C."/>
            <person name="Nielsen K.L."/>
        </authorList>
    </citation>
    <scope>NUCLEOTIDE SEQUENCE</scope>
    <source>
        <strain evidence="8">IBT 22155</strain>
    </source>
</reference>
<evidence type="ECO:0000259" key="7">
    <source>
        <dbReference type="Pfam" id="PF20684"/>
    </source>
</evidence>
<feature type="transmembrane region" description="Helical" evidence="6">
    <location>
        <begin position="131"/>
        <end position="151"/>
    </location>
</feature>
<evidence type="ECO:0000256" key="3">
    <source>
        <dbReference type="ARBA" id="ARBA00022989"/>
    </source>
</evidence>
<dbReference type="Pfam" id="PF20684">
    <property type="entry name" value="Fung_rhodopsin"/>
    <property type="match status" value="1"/>
</dbReference>
<name>A0A9W9H4Y1_9EURO</name>
<organism evidence="8 9">
    <name type="scientific">Penicillium bovifimosum</name>
    <dbReference type="NCBI Taxonomy" id="126998"/>
    <lineage>
        <taxon>Eukaryota</taxon>
        <taxon>Fungi</taxon>
        <taxon>Dikarya</taxon>
        <taxon>Ascomycota</taxon>
        <taxon>Pezizomycotina</taxon>
        <taxon>Eurotiomycetes</taxon>
        <taxon>Eurotiomycetidae</taxon>
        <taxon>Eurotiales</taxon>
        <taxon>Aspergillaceae</taxon>
        <taxon>Penicillium</taxon>
    </lineage>
</organism>
<keyword evidence="4 6" id="KW-0472">Membrane</keyword>
<evidence type="ECO:0000313" key="8">
    <source>
        <dbReference type="EMBL" id="KAJ5138730.1"/>
    </source>
</evidence>
<protein>
    <recommendedName>
        <fullName evidence="7">Rhodopsin domain-containing protein</fullName>
    </recommendedName>
</protein>
<feature type="transmembrane region" description="Helical" evidence="6">
    <location>
        <begin position="49"/>
        <end position="76"/>
    </location>
</feature>
<feature type="transmembrane region" description="Helical" evidence="6">
    <location>
        <begin position="171"/>
        <end position="197"/>
    </location>
</feature>
<evidence type="ECO:0000313" key="9">
    <source>
        <dbReference type="Proteomes" id="UP001149079"/>
    </source>
</evidence>
<dbReference type="GO" id="GO:0016020">
    <property type="term" value="C:membrane"/>
    <property type="evidence" value="ECO:0007669"/>
    <property type="project" value="UniProtKB-SubCell"/>
</dbReference>
<feature type="transmembrane region" description="Helical" evidence="6">
    <location>
        <begin position="209"/>
        <end position="230"/>
    </location>
</feature>
<evidence type="ECO:0000256" key="5">
    <source>
        <dbReference type="ARBA" id="ARBA00038359"/>
    </source>
</evidence>
<dbReference type="AlphaFoldDB" id="A0A9W9H4Y1"/>
<dbReference type="OrthoDB" id="5378633at2759"/>
<keyword evidence="3 6" id="KW-1133">Transmembrane helix</keyword>
<evidence type="ECO:0000256" key="4">
    <source>
        <dbReference type="ARBA" id="ARBA00023136"/>
    </source>
</evidence>
<reference evidence="8" key="1">
    <citation type="submission" date="2022-11" db="EMBL/GenBank/DDBJ databases">
        <authorList>
            <person name="Petersen C."/>
        </authorList>
    </citation>
    <scope>NUCLEOTIDE SEQUENCE</scope>
    <source>
        <strain evidence="8">IBT 22155</strain>
    </source>
</reference>
<keyword evidence="2 6" id="KW-0812">Transmembrane</keyword>
<evidence type="ECO:0000256" key="6">
    <source>
        <dbReference type="SAM" id="Phobius"/>
    </source>
</evidence>
<comment type="similarity">
    <text evidence="5">Belongs to the SAT4 family.</text>
</comment>
<dbReference type="RefSeq" id="XP_056523379.1">
    <property type="nucleotide sequence ID" value="XM_056664322.1"/>
</dbReference>
<evidence type="ECO:0000256" key="1">
    <source>
        <dbReference type="ARBA" id="ARBA00004141"/>
    </source>
</evidence>
<proteinExistence type="inferred from homology"/>
<feature type="transmembrane region" description="Helical" evidence="6">
    <location>
        <begin position="334"/>
        <end position="353"/>
    </location>
</feature>
<keyword evidence="9" id="KW-1185">Reference proteome</keyword>
<dbReference type="PANTHER" id="PTHR33048:SF108">
    <property type="entry name" value="INTEGRAL MEMBRANE PROTEIN"/>
    <property type="match status" value="1"/>
</dbReference>
<sequence length="432" mass="47355">MCRGDHRRKQADGGSDTLPRSIIAINKPCTPYVGPSGPLDRYLLHRWDLLGLPILIFTSYSNDPVPLLCFLVLGAGTETNFNLTMSVDNPSSALNTINLVTQCLCIPIVTLFMALRFYVRIRFKQSLGVEDVGCLIAWLLFMGYCGISIVIGKHGGGIPYNDLSPYEQIQFKKFCYIATILYCPMALFVKIALLSILIRIFKPFKSKVLFIYIFLGCLCCYYVVALIVKIRMCGPIPKYWLGDAVEGSCLDQNAALIADSVISVVSDLIILVLPLPLTWSLQMSRNKKLRVIGLLGAGGLATAFSLYRLVLVLNGSTDQSIMFTCVILSGNAEGGVGLICACLPVLNVMLAYYKKNYSSDPYYRTGGSTHPLSERKSAGGSKIASEWDKVTTNFGDQSHLISFAGAPEPGDTFFNQDGIRKTVAVSQTVESH</sequence>
<dbReference type="GeneID" id="81403492"/>
<feature type="transmembrane region" description="Helical" evidence="6">
    <location>
        <begin position="96"/>
        <end position="119"/>
    </location>
</feature>
<feature type="transmembrane region" description="Helical" evidence="6">
    <location>
        <begin position="291"/>
        <end position="314"/>
    </location>
</feature>
<dbReference type="PANTHER" id="PTHR33048">
    <property type="entry name" value="PTH11-LIKE INTEGRAL MEMBRANE PROTEIN (AFU_ORTHOLOGUE AFUA_5G11245)"/>
    <property type="match status" value="1"/>
</dbReference>
<dbReference type="InterPro" id="IPR049326">
    <property type="entry name" value="Rhodopsin_dom_fungi"/>
</dbReference>
<dbReference type="EMBL" id="JAPQKL010000003">
    <property type="protein sequence ID" value="KAJ5138730.1"/>
    <property type="molecule type" value="Genomic_DNA"/>
</dbReference>
<comment type="subcellular location">
    <subcellularLocation>
        <location evidence="1">Membrane</location>
        <topology evidence="1">Multi-pass membrane protein</topology>
    </subcellularLocation>
</comment>
<dbReference type="Proteomes" id="UP001149079">
    <property type="component" value="Unassembled WGS sequence"/>
</dbReference>
<feature type="transmembrane region" description="Helical" evidence="6">
    <location>
        <begin position="260"/>
        <end position="279"/>
    </location>
</feature>
<feature type="domain" description="Rhodopsin" evidence="7">
    <location>
        <begin position="115"/>
        <end position="350"/>
    </location>
</feature>
<comment type="caution">
    <text evidence="8">The sequence shown here is derived from an EMBL/GenBank/DDBJ whole genome shotgun (WGS) entry which is preliminary data.</text>
</comment>
<accession>A0A9W9H4Y1</accession>
<evidence type="ECO:0000256" key="2">
    <source>
        <dbReference type="ARBA" id="ARBA00022692"/>
    </source>
</evidence>